<dbReference type="PROSITE" id="PS50005">
    <property type="entry name" value="TPR"/>
    <property type="match status" value="1"/>
</dbReference>
<accession>A0A382GF87</accession>
<reference evidence="1" key="1">
    <citation type="submission" date="2018-05" db="EMBL/GenBank/DDBJ databases">
        <authorList>
            <person name="Lanie J.A."/>
            <person name="Ng W.-L."/>
            <person name="Kazmierczak K.M."/>
            <person name="Andrzejewski T.M."/>
            <person name="Davidsen T.M."/>
            <person name="Wayne K.J."/>
            <person name="Tettelin H."/>
            <person name="Glass J.I."/>
            <person name="Rusch D."/>
            <person name="Podicherti R."/>
            <person name="Tsui H.-C.T."/>
            <person name="Winkler M.E."/>
        </authorList>
    </citation>
    <scope>NUCLEOTIDE SEQUENCE</scope>
</reference>
<dbReference type="InterPro" id="IPR011990">
    <property type="entry name" value="TPR-like_helical_dom_sf"/>
</dbReference>
<feature type="non-terminal residue" evidence="1">
    <location>
        <position position="152"/>
    </location>
</feature>
<dbReference type="SMART" id="SM00028">
    <property type="entry name" value="TPR"/>
    <property type="match status" value="2"/>
</dbReference>
<dbReference type="Pfam" id="PF13431">
    <property type="entry name" value="TPR_17"/>
    <property type="match status" value="1"/>
</dbReference>
<dbReference type="Gene3D" id="1.25.40.10">
    <property type="entry name" value="Tetratricopeptide repeat domain"/>
    <property type="match status" value="1"/>
</dbReference>
<evidence type="ECO:0000313" key="1">
    <source>
        <dbReference type="EMBL" id="SVB73858.1"/>
    </source>
</evidence>
<dbReference type="InterPro" id="IPR019734">
    <property type="entry name" value="TPR_rpt"/>
</dbReference>
<protein>
    <submittedName>
        <fullName evidence="1">Uncharacterized protein</fullName>
    </submittedName>
</protein>
<dbReference type="EMBL" id="UINC01055229">
    <property type="protein sequence ID" value="SVB73858.1"/>
    <property type="molecule type" value="Genomic_DNA"/>
</dbReference>
<dbReference type="SUPFAM" id="SSF48452">
    <property type="entry name" value="TPR-like"/>
    <property type="match status" value="1"/>
</dbReference>
<dbReference type="AlphaFoldDB" id="A0A382GF87"/>
<sequence length="152" mass="16846">MHCRRLPIRRPTQAPLRRDVLRRGLEGSLVHLCVRGLGVVILMSLATMVGCTDQPVAPPVNSQIARGEQLLDASRYPEAIAVFQSELKKTPTSAPLYALLARAFNANEQLQDAVGAYERCLELDPDDGDSRVQLAILLTRLDQLPKAEQHLR</sequence>
<gene>
    <name evidence="1" type="ORF">METZ01_LOCUS226712</name>
</gene>
<organism evidence="1">
    <name type="scientific">marine metagenome</name>
    <dbReference type="NCBI Taxonomy" id="408172"/>
    <lineage>
        <taxon>unclassified sequences</taxon>
        <taxon>metagenomes</taxon>
        <taxon>ecological metagenomes</taxon>
    </lineage>
</organism>
<name>A0A382GF87_9ZZZZ</name>
<proteinExistence type="predicted"/>